<evidence type="ECO:0000313" key="2">
    <source>
        <dbReference type="EMBL" id="RAL65159.1"/>
    </source>
</evidence>
<keyword evidence="3" id="KW-1185">Reference proteome</keyword>
<organism evidence="2 3">
    <name type="scientific">Monilinia fructigena</name>
    <dbReference type="NCBI Taxonomy" id="38457"/>
    <lineage>
        <taxon>Eukaryota</taxon>
        <taxon>Fungi</taxon>
        <taxon>Dikarya</taxon>
        <taxon>Ascomycota</taxon>
        <taxon>Pezizomycotina</taxon>
        <taxon>Leotiomycetes</taxon>
        <taxon>Helotiales</taxon>
        <taxon>Sclerotiniaceae</taxon>
        <taxon>Monilinia</taxon>
    </lineage>
</organism>
<protein>
    <submittedName>
        <fullName evidence="2">Uncharacterized protein</fullName>
    </submittedName>
</protein>
<feature type="region of interest" description="Disordered" evidence="1">
    <location>
        <begin position="1"/>
        <end position="111"/>
    </location>
</feature>
<reference evidence="2 3" key="1">
    <citation type="submission" date="2018-06" db="EMBL/GenBank/DDBJ databases">
        <title>Genome Sequence of the Brown Rot Fungal Pathogen Monilinia fructigena.</title>
        <authorList>
            <person name="Landi L."/>
            <person name="De Miccolis Angelini R.M."/>
            <person name="Pollastro S."/>
            <person name="Abate D."/>
            <person name="Faretra F."/>
            <person name="Romanazzi G."/>
        </authorList>
    </citation>
    <scope>NUCLEOTIDE SEQUENCE [LARGE SCALE GENOMIC DNA]</scope>
    <source>
        <strain evidence="2 3">Mfrg269</strain>
    </source>
</reference>
<gene>
    <name evidence="2" type="ORF">DID88_001265</name>
</gene>
<dbReference type="OrthoDB" id="2131339at2759"/>
<feature type="compositionally biased region" description="Polar residues" evidence="1">
    <location>
        <begin position="56"/>
        <end position="66"/>
    </location>
</feature>
<evidence type="ECO:0000313" key="3">
    <source>
        <dbReference type="Proteomes" id="UP000249056"/>
    </source>
</evidence>
<feature type="compositionally biased region" description="Basic and acidic residues" evidence="1">
    <location>
        <begin position="22"/>
        <end position="37"/>
    </location>
</feature>
<proteinExistence type="predicted"/>
<accession>A0A395J3B9</accession>
<name>A0A395J3B9_9HELO</name>
<evidence type="ECO:0000256" key="1">
    <source>
        <dbReference type="SAM" id="MobiDB-lite"/>
    </source>
</evidence>
<sequence>MAQRAVAKRMTRKIPAINQLKSETKSQVGEKRKRDETPESDEVEKEDERETKKQKTSTTSNITENGTAEKKRPGRPKGFSTSGTPARKEKKLPAVGQAQRKTRSQARKESS</sequence>
<dbReference type="Proteomes" id="UP000249056">
    <property type="component" value="Unassembled WGS sequence"/>
</dbReference>
<dbReference type="AlphaFoldDB" id="A0A395J3B9"/>
<feature type="compositionally biased region" description="Basic residues" evidence="1">
    <location>
        <begin position="1"/>
        <end position="12"/>
    </location>
</feature>
<comment type="caution">
    <text evidence="2">The sequence shown here is derived from an EMBL/GenBank/DDBJ whole genome shotgun (WGS) entry which is preliminary data.</text>
</comment>
<dbReference type="EMBL" id="QKRW01000011">
    <property type="protein sequence ID" value="RAL65159.1"/>
    <property type="molecule type" value="Genomic_DNA"/>
</dbReference>